<dbReference type="InterPro" id="IPR000835">
    <property type="entry name" value="HTH_MarR-typ"/>
</dbReference>
<proteinExistence type="predicted"/>
<dbReference type="PANTHER" id="PTHR33164">
    <property type="entry name" value="TRANSCRIPTIONAL REGULATOR, MARR FAMILY"/>
    <property type="match status" value="1"/>
</dbReference>
<dbReference type="GO" id="GO:0003700">
    <property type="term" value="F:DNA-binding transcription factor activity"/>
    <property type="evidence" value="ECO:0007669"/>
    <property type="project" value="InterPro"/>
</dbReference>
<dbReference type="EMBL" id="FNZI01000005">
    <property type="protein sequence ID" value="SEJ56934.1"/>
    <property type="molecule type" value="Genomic_DNA"/>
</dbReference>
<dbReference type="InterPro" id="IPR036388">
    <property type="entry name" value="WH-like_DNA-bd_sf"/>
</dbReference>
<dbReference type="OrthoDB" id="5506299at2"/>
<dbReference type="InterPro" id="IPR039422">
    <property type="entry name" value="MarR/SlyA-like"/>
</dbReference>
<accession>A0A1H6ZXP0</accession>
<dbReference type="PROSITE" id="PS50995">
    <property type="entry name" value="HTH_MARR_2"/>
    <property type="match status" value="1"/>
</dbReference>
<dbReference type="Proteomes" id="UP000183315">
    <property type="component" value="Unassembled WGS sequence"/>
</dbReference>
<feature type="domain" description="HTH marR-type" evidence="1">
    <location>
        <begin position="12"/>
        <end position="143"/>
    </location>
</feature>
<reference evidence="3" key="1">
    <citation type="submission" date="2016-10" db="EMBL/GenBank/DDBJ databases">
        <authorList>
            <person name="Varghese N."/>
        </authorList>
    </citation>
    <scope>NUCLEOTIDE SEQUENCE [LARGE SCALE GENOMIC DNA]</scope>
    <source>
        <strain evidence="3">DSM 24868</strain>
    </source>
</reference>
<dbReference type="AlphaFoldDB" id="A0A1H6ZXP0"/>
<keyword evidence="3" id="KW-1185">Reference proteome</keyword>
<sequence length="151" mass="16310">MTQDDATADQQLAELAERILRLARELDPHSAGGVDVVPLTGTETAVLRWIHRNPGTSPSAAAEATGLKRPNLSAALRGLEHKGLVQRSEDPDDHRHTRLQATDLADQSIARLRAFWAARLRSALADVDQDAGAALDLLDRLDAGLRGGRRS</sequence>
<dbReference type="Gene3D" id="1.10.10.10">
    <property type="entry name" value="Winged helix-like DNA-binding domain superfamily/Winged helix DNA-binding domain"/>
    <property type="match status" value="1"/>
</dbReference>
<evidence type="ECO:0000313" key="2">
    <source>
        <dbReference type="EMBL" id="SEJ56934.1"/>
    </source>
</evidence>
<dbReference type="InterPro" id="IPR036390">
    <property type="entry name" value="WH_DNA-bd_sf"/>
</dbReference>
<name>A0A1H6ZXP0_9MICO</name>
<dbReference type="STRING" id="1043493.SAMN05421637_2230"/>
<evidence type="ECO:0000259" key="1">
    <source>
        <dbReference type="PROSITE" id="PS50995"/>
    </source>
</evidence>
<dbReference type="RefSeq" id="WP_042214832.1">
    <property type="nucleotide sequence ID" value="NZ_BBLU01000007.1"/>
</dbReference>
<keyword evidence="2" id="KW-0238">DNA-binding</keyword>
<dbReference type="PANTHER" id="PTHR33164:SF104">
    <property type="entry name" value="TRANSCRIPTIONAL REGULATORY PROTEIN"/>
    <property type="match status" value="1"/>
</dbReference>
<gene>
    <name evidence="2" type="ORF">SAMN05421637_2230</name>
</gene>
<dbReference type="SMART" id="SM00347">
    <property type="entry name" value="HTH_MARR"/>
    <property type="match status" value="1"/>
</dbReference>
<protein>
    <submittedName>
        <fullName evidence="2">DNA-binding transcriptional regulator, MarR family</fullName>
    </submittedName>
</protein>
<dbReference type="Pfam" id="PF12802">
    <property type="entry name" value="MarR_2"/>
    <property type="match status" value="1"/>
</dbReference>
<dbReference type="GO" id="GO:0006950">
    <property type="term" value="P:response to stress"/>
    <property type="evidence" value="ECO:0007669"/>
    <property type="project" value="TreeGrafter"/>
</dbReference>
<dbReference type="SUPFAM" id="SSF46785">
    <property type="entry name" value="Winged helix' DNA-binding domain"/>
    <property type="match status" value="1"/>
</dbReference>
<dbReference type="GO" id="GO:0003677">
    <property type="term" value="F:DNA binding"/>
    <property type="evidence" value="ECO:0007669"/>
    <property type="project" value="UniProtKB-KW"/>
</dbReference>
<organism evidence="2 3">
    <name type="scientific">Demequina mangrovi</name>
    <dbReference type="NCBI Taxonomy" id="1043493"/>
    <lineage>
        <taxon>Bacteria</taxon>
        <taxon>Bacillati</taxon>
        <taxon>Actinomycetota</taxon>
        <taxon>Actinomycetes</taxon>
        <taxon>Micrococcales</taxon>
        <taxon>Demequinaceae</taxon>
        <taxon>Demequina</taxon>
    </lineage>
</organism>
<dbReference type="eggNOG" id="COG1846">
    <property type="taxonomic scope" value="Bacteria"/>
</dbReference>
<evidence type="ECO:0000313" key="3">
    <source>
        <dbReference type="Proteomes" id="UP000183315"/>
    </source>
</evidence>